<keyword evidence="3" id="KW-1185">Reference proteome</keyword>
<dbReference type="OrthoDB" id="10533732at2759"/>
<evidence type="ECO:0000313" key="2">
    <source>
        <dbReference type="EMBL" id="TKR65558.1"/>
    </source>
</evidence>
<keyword evidence="1" id="KW-0732">Signal</keyword>
<accession>A0A4U5M9B1</accession>
<feature type="signal peptide" evidence="1">
    <location>
        <begin position="1"/>
        <end position="16"/>
    </location>
</feature>
<proteinExistence type="predicted"/>
<dbReference type="Proteomes" id="UP000298663">
    <property type="component" value="Unassembled WGS sequence"/>
</dbReference>
<feature type="chain" id="PRO_5020748232" evidence="1">
    <location>
        <begin position="17"/>
        <end position="147"/>
    </location>
</feature>
<protein>
    <submittedName>
        <fullName evidence="2">Uncharacterized protein</fullName>
    </submittedName>
</protein>
<organism evidence="2 3">
    <name type="scientific">Steinernema carpocapsae</name>
    <name type="common">Entomopathogenic nematode</name>
    <dbReference type="NCBI Taxonomy" id="34508"/>
    <lineage>
        <taxon>Eukaryota</taxon>
        <taxon>Metazoa</taxon>
        <taxon>Ecdysozoa</taxon>
        <taxon>Nematoda</taxon>
        <taxon>Chromadorea</taxon>
        <taxon>Rhabditida</taxon>
        <taxon>Tylenchina</taxon>
        <taxon>Panagrolaimomorpha</taxon>
        <taxon>Strongyloidoidea</taxon>
        <taxon>Steinernematidae</taxon>
        <taxon>Steinernema</taxon>
    </lineage>
</organism>
<reference evidence="2 3" key="2">
    <citation type="journal article" date="2019" name="G3 (Bethesda)">
        <title>Hybrid Assembly of the Genome of the Entomopathogenic Nematode Steinernema carpocapsae Identifies the X-Chromosome.</title>
        <authorList>
            <person name="Serra L."/>
            <person name="Macchietto M."/>
            <person name="Macias-Munoz A."/>
            <person name="McGill C.J."/>
            <person name="Rodriguez I.M."/>
            <person name="Rodriguez B."/>
            <person name="Murad R."/>
            <person name="Mortazavi A."/>
        </authorList>
    </citation>
    <scope>NUCLEOTIDE SEQUENCE [LARGE SCALE GENOMIC DNA]</scope>
    <source>
        <strain evidence="2 3">ALL</strain>
    </source>
</reference>
<reference evidence="2 3" key="1">
    <citation type="journal article" date="2015" name="Genome Biol.">
        <title>Comparative genomics of Steinernema reveals deeply conserved gene regulatory networks.</title>
        <authorList>
            <person name="Dillman A.R."/>
            <person name="Macchietto M."/>
            <person name="Porter C.F."/>
            <person name="Rogers A."/>
            <person name="Williams B."/>
            <person name="Antoshechkin I."/>
            <person name="Lee M.M."/>
            <person name="Goodwin Z."/>
            <person name="Lu X."/>
            <person name="Lewis E.E."/>
            <person name="Goodrich-Blair H."/>
            <person name="Stock S.P."/>
            <person name="Adams B.J."/>
            <person name="Sternberg P.W."/>
            <person name="Mortazavi A."/>
        </authorList>
    </citation>
    <scope>NUCLEOTIDE SEQUENCE [LARGE SCALE GENOMIC DNA]</scope>
    <source>
        <strain evidence="2 3">ALL</strain>
    </source>
</reference>
<comment type="caution">
    <text evidence="2">The sequence shown here is derived from an EMBL/GenBank/DDBJ whole genome shotgun (WGS) entry which is preliminary data.</text>
</comment>
<sequence>MLWCLILSTLIVGVLSNSLPHVSFEERSNKSYCTVFSEVHNTLFAGQLNALGFDIRDVVPAVTACETDWAPCYNVTLENYITFSGCDGNSEKSPFGNTNFPQLCNPAVEISNSCRKVNLKPLGETEICCCTTGSTCNYRDAKPTKAP</sequence>
<evidence type="ECO:0000256" key="1">
    <source>
        <dbReference type="SAM" id="SignalP"/>
    </source>
</evidence>
<evidence type="ECO:0000313" key="3">
    <source>
        <dbReference type="Proteomes" id="UP000298663"/>
    </source>
</evidence>
<name>A0A4U5M9B1_STECR</name>
<dbReference type="EMBL" id="AZBU02000009">
    <property type="protein sequence ID" value="TKR65558.1"/>
    <property type="molecule type" value="Genomic_DNA"/>
</dbReference>
<gene>
    <name evidence="2" type="ORF">L596_025947</name>
</gene>
<dbReference type="AlphaFoldDB" id="A0A4U5M9B1"/>